<organism evidence="2 3">
    <name type="scientific">Globodera rostochiensis</name>
    <name type="common">Golden nematode worm</name>
    <name type="synonym">Heterodera rostochiensis</name>
    <dbReference type="NCBI Taxonomy" id="31243"/>
    <lineage>
        <taxon>Eukaryota</taxon>
        <taxon>Metazoa</taxon>
        <taxon>Ecdysozoa</taxon>
        <taxon>Nematoda</taxon>
        <taxon>Chromadorea</taxon>
        <taxon>Rhabditida</taxon>
        <taxon>Tylenchina</taxon>
        <taxon>Tylenchomorpha</taxon>
        <taxon>Tylenchoidea</taxon>
        <taxon>Heteroderidae</taxon>
        <taxon>Heteroderinae</taxon>
        <taxon>Globodera</taxon>
    </lineage>
</organism>
<proteinExistence type="predicted"/>
<protein>
    <submittedName>
        <fullName evidence="3">Secreted protein</fullName>
    </submittedName>
</protein>
<dbReference type="Proteomes" id="UP000887572">
    <property type="component" value="Unplaced"/>
</dbReference>
<reference evidence="3" key="1">
    <citation type="submission" date="2022-11" db="UniProtKB">
        <authorList>
            <consortium name="WormBaseParasite"/>
        </authorList>
    </citation>
    <scope>IDENTIFICATION</scope>
</reference>
<evidence type="ECO:0000256" key="1">
    <source>
        <dbReference type="SAM" id="SignalP"/>
    </source>
</evidence>
<keyword evidence="1" id="KW-0732">Signal</keyword>
<dbReference type="GO" id="GO:0008537">
    <property type="term" value="C:proteasome activator complex"/>
    <property type="evidence" value="ECO:0007669"/>
    <property type="project" value="InterPro"/>
</dbReference>
<evidence type="ECO:0000313" key="3">
    <source>
        <dbReference type="WBParaSite" id="Gr19_v10_g14028.t2"/>
    </source>
</evidence>
<sequence length="236" mass="27434">MHKIFIFIALAFFLSNIITHVEGGESDIVQNVGTSTDIKPAQTYSNKFNELELKLERHLEENVKTKLPQKILQMDNILTKINENVKNQLDGQFIQQILEEARHIFVSAQSNLKLIVSKLHILTSDPVIKGEVIIYDELRITKQTVTALHETIDNHFYIINTYHSERAKLLKNLERSQGDDAVVEFDQKCIDQIKLFLVMGRNFGLNVFEMLDQHLEYMLTLKKKSKIEEFHDSMYT</sequence>
<dbReference type="InterPro" id="IPR036252">
    <property type="entry name" value="Proteasome_activ_sf"/>
</dbReference>
<dbReference type="AlphaFoldDB" id="A0A914H4Y6"/>
<keyword evidence="2" id="KW-1185">Reference proteome</keyword>
<dbReference type="SUPFAM" id="SSF47216">
    <property type="entry name" value="Proteasome activator"/>
    <property type="match status" value="1"/>
</dbReference>
<dbReference type="WBParaSite" id="Gr19_v10_g14028.t2">
    <property type="protein sequence ID" value="Gr19_v10_g14028.t2"/>
    <property type="gene ID" value="Gr19_v10_g14028"/>
</dbReference>
<evidence type="ECO:0000313" key="2">
    <source>
        <dbReference type="Proteomes" id="UP000887572"/>
    </source>
</evidence>
<accession>A0A914H4Y6</accession>
<feature type="chain" id="PRO_5038047638" evidence="1">
    <location>
        <begin position="24"/>
        <end position="236"/>
    </location>
</feature>
<feature type="signal peptide" evidence="1">
    <location>
        <begin position="1"/>
        <end position="23"/>
    </location>
</feature>
<name>A0A914H4Y6_GLORO</name>